<name>A0ABQ5R2N3_9ACTN</name>
<proteinExistence type="predicted"/>
<keyword evidence="2" id="KW-1185">Reference proteome</keyword>
<sequence length="82" mass="9664">MPDFILMLRQMDEPDQHEWIRWLSDDAKVRIALSILYAATTPAELEMYYDGLRPLVAHDDLYGPMIDRIHAEMWHHFLGGHS</sequence>
<dbReference type="EMBL" id="BSDI01000034">
    <property type="protein sequence ID" value="GLI00685.1"/>
    <property type="molecule type" value="Genomic_DNA"/>
</dbReference>
<accession>A0ABQ5R2N3</accession>
<evidence type="ECO:0000313" key="2">
    <source>
        <dbReference type="Proteomes" id="UP001144280"/>
    </source>
</evidence>
<protein>
    <submittedName>
        <fullName evidence="1">Uncharacterized protein</fullName>
    </submittedName>
</protein>
<comment type="caution">
    <text evidence="1">The sequence shown here is derived from an EMBL/GenBank/DDBJ whole genome shotgun (WGS) entry which is preliminary data.</text>
</comment>
<organism evidence="1 2">
    <name type="scientific">Phytohabitans aurantiacus</name>
    <dbReference type="NCBI Taxonomy" id="3016789"/>
    <lineage>
        <taxon>Bacteria</taxon>
        <taxon>Bacillati</taxon>
        <taxon>Actinomycetota</taxon>
        <taxon>Actinomycetes</taxon>
        <taxon>Micromonosporales</taxon>
        <taxon>Micromonosporaceae</taxon>
    </lineage>
</organism>
<evidence type="ECO:0000313" key="1">
    <source>
        <dbReference type="EMBL" id="GLI00685.1"/>
    </source>
</evidence>
<gene>
    <name evidence="1" type="ORF">Pa4123_59610</name>
</gene>
<reference evidence="1" key="1">
    <citation type="submission" date="2022-12" db="EMBL/GenBank/DDBJ databases">
        <title>New Phytohabitans aurantiacus sp. RD004123 nov., an actinomycete isolated from soil.</title>
        <authorList>
            <person name="Triningsih D.W."/>
            <person name="Harunari E."/>
            <person name="Igarashi Y."/>
        </authorList>
    </citation>
    <scope>NUCLEOTIDE SEQUENCE</scope>
    <source>
        <strain evidence="1">RD004123</strain>
    </source>
</reference>
<dbReference type="Proteomes" id="UP001144280">
    <property type="component" value="Unassembled WGS sequence"/>
</dbReference>